<keyword evidence="4" id="KW-0472">Membrane</keyword>
<comment type="caution">
    <text evidence="6">The sequence shown here is derived from an EMBL/GenBank/DDBJ whole genome shotgun (WGS) entry which is preliminary data.</text>
</comment>
<keyword evidence="2" id="KW-0812">Transmembrane</keyword>
<keyword evidence="7" id="KW-1185">Reference proteome</keyword>
<gene>
    <name evidence="6" type="ORF">ACFP1K_18980</name>
</gene>
<evidence type="ECO:0000256" key="3">
    <source>
        <dbReference type="ARBA" id="ARBA00022989"/>
    </source>
</evidence>
<evidence type="ECO:0000256" key="1">
    <source>
        <dbReference type="ARBA" id="ARBA00004167"/>
    </source>
</evidence>
<evidence type="ECO:0000256" key="2">
    <source>
        <dbReference type="ARBA" id="ARBA00022692"/>
    </source>
</evidence>
<keyword evidence="3" id="KW-1133">Transmembrane helix</keyword>
<organism evidence="6 7">
    <name type="scientific">Sphaerisporangium aureirubrum</name>
    <dbReference type="NCBI Taxonomy" id="1544736"/>
    <lineage>
        <taxon>Bacteria</taxon>
        <taxon>Bacillati</taxon>
        <taxon>Actinomycetota</taxon>
        <taxon>Actinomycetes</taxon>
        <taxon>Streptosporangiales</taxon>
        <taxon>Streptosporangiaceae</taxon>
        <taxon>Sphaerisporangium</taxon>
    </lineage>
</organism>
<evidence type="ECO:0000256" key="5">
    <source>
        <dbReference type="SAM" id="MobiDB-lite"/>
    </source>
</evidence>
<evidence type="ECO:0000313" key="6">
    <source>
        <dbReference type="EMBL" id="MFC6083265.1"/>
    </source>
</evidence>
<comment type="subcellular location">
    <subcellularLocation>
        <location evidence="1">Membrane</location>
        <topology evidence="1">Single-pass membrane protein</topology>
    </subcellularLocation>
</comment>
<feature type="compositionally biased region" description="Polar residues" evidence="5">
    <location>
        <begin position="53"/>
        <end position="62"/>
    </location>
</feature>
<evidence type="ECO:0000313" key="7">
    <source>
        <dbReference type="Proteomes" id="UP001596137"/>
    </source>
</evidence>
<protein>
    <submittedName>
        <fullName evidence="6">Neutral zinc metallopeptidase</fullName>
    </submittedName>
</protein>
<accession>A0ABW1NIQ5</accession>
<feature type="region of interest" description="Disordered" evidence="5">
    <location>
        <begin position="42"/>
        <end position="62"/>
    </location>
</feature>
<name>A0ABW1NIQ5_9ACTN</name>
<dbReference type="PANTHER" id="PTHR30168">
    <property type="entry name" value="PUTATIVE MEMBRANE PROTEIN YPFJ"/>
    <property type="match status" value="1"/>
</dbReference>
<proteinExistence type="predicted"/>
<sequence>MPRRSAPGRGGPAGNPWRSPVAVLGFLAVVVTVILVGGALASPEDSPAPALSSVPQATGTVDRSSLERNPIYRARPLTATCRAPEADDTETRLALLNTMADCMDAAWHPAFTARALSFQLPTRIFWTEPGRGPCGDYPGDAAAYYCWANHGIYLGAADDEHRMVLTAILAHEYGHHVQEISGLSDAAVDRMYHATSKDAVNAVSRRVELQADCFAGVWFGAARRSLPVTPDDWRLILDDFARRGDDDDDRTHGTGEHGAAWLNGGYLGRTPGHCVTWAAPAADVD</sequence>
<dbReference type="RefSeq" id="WP_380754946.1">
    <property type="nucleotide sequence ID" value="NZ_JBHSRF010000026.1"/>
</dbReference>
<evidence type="ECO:0000256" key="4">
    <source>
        <dbReference type="ARBA" id="ARBA00023136"/>
    </source>
</evidence>
<dbReference type="Pfam" id="PF04228">
    <property type="entry name" value="Zn_peptidase"/>
    <property type="match status" value="1"/>
</dbReference>
<dbReference type="InterPro" id="IPR007343">
    <property type="entry name" value="Uncharacterised_pept_Zn_put"/>
</dbReference>
<dbReference type="PANTHER" id="PTHR30168:SF0">
    <property type="entry name" value="INNER MEMBRANE PROTEIN"/>
    <property type="match status" value="1"/>
</dbReference>
<reference evidence="7" key="1">
    <citation type="journal article" date="2019" name="Int. J. Syst. Evol. Microbiol.">
        <title>The Global Catalogue of Microorganisms (GCM) 10K type strain sequencing project: providing services to taxonomists for standard genome sequencing and annotation.</title>
        <authorList>
            <consortium name="The Broad Institute Genomics Platform"/>
            <consortium name="The Broad Institute Genome Sequencing Center for Infectious Disease"/>
            <person name="Wu L."/>
            <person name="Ma J."/>
        </authorList>
    </citation>
    <scope>NUCLEOTIDE SEQUENCE [LARGE SCALE GENOMIC DNA]</scope>
    <source>
        <strain evidence="7">JCM 30346</strain>
    </source>
</reference>
<dbReference type="EMBL" id="JBHSRF010000026">
    <property type="protein sequence ID" value="MFC6083265.1"/>
    <property type="molecule type" value="Genomic_DNA"/>
</dbReference>
<dbReference type="Proteomes" id="UP001596137">
    <property type="component" value="Unassembled WGS sequence"/>
</dbReference>